<dbReference type="Pfam" id="PF00106">
    <property type="entry name" value="adh_short"/>
    <property type="match status" value="1"/>
</dbReference>
<name>A0A139XEP0_9CYAN</name>
<dbReference type="InterPro" id="IPR020904">
    <property type="entry name" value="Sc_DH/Rdtase_CS"/>
</dbReference>
<dbReference type="Gene3D" id="3.40.50.720">
    <property type="entry name" value="NAD(P)-binding Rossmann-like Domain"/>
    <property type="match status" value="1"/>
</dbReference>
<dbReference type="InterPro" id="IPR053011">
    <property type="entry name" value="SDR_family_member_7"/>
</dbReference>
<dbReference type="SUPFAM" id="SSF51735">
    <property type="entry name" value="NAD(P)-binding Rossmann-fold domains"/>
    <property type="match status" value="1"/>
</dbReference>
<dbReference type="PANTHER" id="PTHR44269">
    <property type="entry name" value="DEHYDROGENASE/REDUCTASE SDR FAMILY MEMBER 7-RELATED"/>
    <property type="match status" value="1"/>
</dbReference>
<dbReference type="CDD" id="cd05332">
    <property type="entry name" value="11beta-HSD1_like_SDR_c"/>
    <property type="match status" value="1"/>
</dbReference>
<dbReference type="PRINTS" id="PR00081">
    <property type="entry name" value="GDHRDH"/>
</dbReference>
<evidence type="ECO:0000313" key="4">
    <source>
        <dbReference type="Proteomes" id="UP000076925"/>
    </source>
</evidence>
<dbReference type="InterPro" id="IPR036291">
    <property type="entry name" value="NAD(P)-bd_dom_sf"/>
</dbReference>
<evidence type="ECO:0000313" key="3">
    <source>
        <dbReference type="EMBL" id="KYC43157.1"/>
    </source>
</evidence>
<sequence length="264" mass="29284">MTQLLGKVVWITGASSGIGEALTYEMARQGAKIILSSRRENELHRVKNNCLGESEHYKILPLDLTKVETLKSSAEQAESFFGQVDILINNGGISQRSLATKTSIEVEREIMEVNFFSAIALTKYVLPRMIVRQSGHLIAISSLVGKFGTPFRSTYAASKHALHGYFDSLRAEIWKENIQVTIICPGYIQTNVSLNALTETGDKYNIMDKNQAEGLPASQCAKAIVEAIQSNKEEIYIGGKEIAGVYLKRFFPNLLSKVVRQIQP</sequence>
<keyword evidence="4" id="KW-1185">Reference proteome</keyword>
<dbReference type="RefSeq" id="WP_017747789.1">
    <property type="nucleotide sequence ID" value="NZ_KQ976354.1"/>
</dbReference>
<dbReference type="InterPro" id="IPR002347">
    <property type="entry name" value="SDR_fam"/>
</dbReference>
<comment type="similarity">
    <text evidence="1 2">Belongs to the short-chain dehydrogenases/reductases (SDR) family.</text>
</comment>
<dbReference type="AlphaFoldDB" id="A0A139XEP0"/>
<accession>A0A139XEP0</accession>
<dbReference type="OrthoDB" id="9785520at2"/>
<dbReference type="EMBL" id="ANNX02000016">
    <property type="protein sequence ID" value="KYC43157.1"/>
    <property type="molecule type" value="Genomic_DNA"/>
</dbReference>
<dbReference type="PROSITE" id="PS00061">
    <property type="entry name" value="ADH_SHORT"/>
    <property type="match status" value="1"/>
</dbReference>
<organism evidence="3 4">
    <name type="scientific">Scytonema hofmannii PCC 7110</name>
    <dbReference type="NCBI Taxonomy" id="128403"/>
    <lineage>
        <taxon>Bacteria</taxon>
        <taxon>Bacillati</taxon>
        <taxon>Cyanobacteriota</taxon>
        <taxon>Cyanophyceae</taxon>
        <taxon>Nostocales</taxon>
        <taxon>Scytonemataceae</taxon>
        <taxon>Scytonema</taxon>
    </lineage>
</organism>
<dbReference type="NCBIfam" id="NF004825">
    <property type="entry name" value="PRK06181.1"/>
    <property type="match status" value="1"/>
</dbReference>
<proteinExistence type="inferred from homology"/>
<protein>
    <submittedName>
        <fullName evidence="3">Short-chain dehydrogenase</fullName>
    </submittedName>
</protein>
<dbReference type="STRING" id="128403.WA1_13745"/>
<gene>
    <name evidence="3" type="ORF">WA1_13745</name>
</gene>
<dbReference type="Proteomes" id="UP000076925">
    <property type="component" value="Unassembled WGS sequence"/>
</dbReference>
<dbReference type="PANTHER" id="PTHR44269:SF1">
    <property type="entry name" value="DEHYDROGENASE_REDUCTASE SDR FAMILY MEMBER 7"/>
    <property type="match status" value="1"/>
</dbReference>
<reference evidence="3 4" key="1">
    <citation type="journal article" date="2013" name="Genome Biol. Evol.">
        <title>Genomes of Stigonematalean cyanobacteria (subsection V) and the evolution of oxygenic photosynthesis from prokaryotes to plastids.</title>
        <authorList>
            <person name="Dagan T."/>
            <person name="Roettger M."/>
            <person name="Stucken K."/>
            <person name="Landan G."/>
            <person name="Koch R."/>
            <person name="Major P."/>
            <person name="Gould S.B."/>
            <person name="Goremykin V.V."/>
            <person name="Rippka R."/>
            <person name="Tandeau de Marsac N."/>
            <person name="Gugger M."/>
            <person name="Lockhart P.J."/>
            <person name="Allen J.F."/>
            <person name="Brune I."/>
            <person name="Maus I."/>
            <person name="Puhler A."/>
            <person name="Martin W.F."/>
        </authorList>
    </citation>
    <scope>NUCLEOTIDE SEQUENCE [LARGE SCALE GENOMIC DNA]</scope>
    <source>
        <strain evidence="3 4">PCC 7110</strain>
    </source>
</reference>
<evidence type="ECO:0000256" key="2">
    <source>
        <dbReference type="RuleBase" id="RU000363"/>
    </source>
</evidence>
<dbReference type="PRINTS" id="PR00080">
    <property type="entry name" value="SDRFAMILY"/>
</dbReference>
<evidence type="ECO:0000256" key="1">
    <source>
        <dbReference type="ARBA" id="ARBA00006484"/>
    </source>
</evidence>
<comment type="caution">
    <text evidence="3">The sequence shown here is derived from an EMBL/GenBank/DDBJ whole genome shotgun (WGS) entry which is preliminary data.</text>
</comment>